<dbReference type="KEGG" id="abat:CFX1CAM_0361"/>
<sequence>MREQLPRTVLDSLNLGLHKALVDDPLAILLGEDLLDPYGGAFKVTRGLSSAFPDRVITTPISEAGITGIAGGMALRGLHPVVEIMFGDFVTLISDQVINHIAKFNSMYNGAATAPVVIRTPMGGRRGYGPTHSQTLEKFFLGIPGLTVLAPFHLLDDCPLGAPGELLYEAILTSDSPVLFVENKLQYLLKLLTPADLVEYELDTDRSSAFYTLRMKTAPAAMITLAAYGYMAHLALEALYKLAYEYEIFCELLVPTRLAPFELQPLFDSVARTGRLLTVEEGTFSLGWGAEVLARTSEVLGADLRCARRLAAKEEVIPVAPELEAACLPGVDDMIARVREMV</sequence>
<dbReference type="RefSeq" id="WP_087861363.1">
    <property type="nucleotide sequence ID" value="NZ_LT859958.1"/>
</dbReference>
<dbReference type="SUPFAM" id="SSF52518">
    <property type="entry name" value="Thiamin diphosphate-binding fold (THDP-binding)"/>
    <property type="match status" value="1"/>
</dbReference>
<evidence type="ECO:0000313" key="6">
    <source>
        <dbReference type="Proteomes" id="UP000195514"/>
    </source>
</evidence>
<organism evidence="5 6">
    <name type="scientific">Candidatus Brevifilum fermentans</name>
    <dbReference type="NCBI Taxonomy" id="1986204"/>
    <lineage>
        <taxon>Bacteria</taxon>
        <taxon>Bacillati</taxon>
        <taxon>Chloroflexota</taxon>
        <taxon>Anaerolineae</taxon>
        <taxon>Anaerolineales</taxon>
        <taxon>Anaerolineaceae</taxon>
        <taxon>Candidatus Brevifilum</taxon>
    </lineage>
</organism>
<dbReference type="Proteomes" id="UP000195514">
    <property type="component" value="Chromosome I"/>
</dbReference>
<comment type="cofactor">
    <cofactor evidence="1">
        <name>thiamine diphosphate</name>
        <dbReference type="ChEBI" id="CHEBI:58937"/>
    </cofactor>
</comment>
<dbReference type="PANTHER" id="PTHR43257">
    <property type="entry name" value="PYRUVATE DEHYDROGENASE E1 COMPONENT BETA SUBUNIT"/>
    <property type="match status" value="1"/>
</dbReference>
<dbReference type="InterPro" id="IPR033248">
    <property type="entry name" value="Transketolase_C"/>
</dbReference>
<evidence type="ECO:0000259" key="4">
    <source>
        <dbReference type="SMART" id="SM00861"/>
    </source>
</evidence>
<reference evidence="6" key="1">
    <citation type="submission" date="2017-05" db="EMBL/GenBank/DDBJ databases">
        <authorList>
            <person name="Kirkegaard R."/>
            <person name="Mcilroy J S."/>
        </authorList>
    </citation>
    <scope>NUCLEOTIDE SEQUENCE [LARGE SCALE GENOMIC DNA]</scope>
</reference>
<dbReference type="OrthoDB" id="8732661at2"/>
<dbReference type="PANTHER" id="PTHR43257:SF2">
    <property type="entry name" value="PYRUVATE DEHYDROGENASE E1 COMPONENT SUBUNIT BETA"/>
    <property type="match status" value="1"/>
</dbReference>
<dbReference type="Gene3D" id="3.40.50.920">
    <property type="match status" value="1"/>
</dbReference>
<proteinExistence type="predicted"/>
<evidence type="ECO:0000313" key="5">
    <source>
        <dbReference type="EMBL" id="SMX53427.1"/>
    </source>
</evidence>
<dbReference type="InterPro" id="IPR009014">
    <property type="entry name" value="Transketo_C/PFOR_II"/>
</dbReference>
<protein>
    <recommendedName>
        <fullName evidence="4">Transketolase-like pyrimidine-binding domain-containing protein</fullName>
    </recommendedName>
</protein>
<dbReference type="Pfam" id="PF02780">
    <property type="entry name" value="Transketolase_C"/>
    <property type="match status" value="1"/>
</dbReference>
<dbReference type="InterPro" id="IPR029061">
    <property type="entry name" value="THDP-binding"/>
</dbReference>
<dbReference type="GO" id="GO:0016491">
    <property type="term" value="F:oxidoreductase activity"/>
    <property type="evidence" value="ECO:0007669"/>
    <property type="project" value="UniProtKB-KW"/>
</dbReference>
<dbReference type="Pfam" id="PF02779">
    <property type="entry name" value="Transket_pyr"/>
    <property type="match status" value="1"/>
</dbReference>
<dbReference type="AlphaFoldDB" id="A0A1Y6K3K0"/>
<keyword evidence="2" id="KW-0560">Oxidoreductase</keyword>
<evidence type="ECO:0000256" key="2">
    <source>
        <dbReference type="ARBA" id="ARBA00023002"/>
    </source>
</evidence>
<evidence type="ECO:0000256" key="1">
    <source>
        <dbReference type="ARBA" id="ARBA00001964"/>
    </source>
</evidence>
<dbReference type="Gene3D" id="3.40.50.970">
    <property type="match status" value="1"/>
</dbReference>
<accession>A0A1Y6K3K0</accession>
<evidence type="ECO:0000256" key="3">
    <source>
        <dbReference type="ARBA" id="ARBA00023052"/>
    </source>
</evidence>
<name>A0A1Y6K3K0_9CHLR</name>
<keyword evidence="6" id="KW-1185">Reference proteome</keyword>
<dbReference type="SMART" id="SM00861">
    <property type="entry name" value="Transket_pyr"/>
    <property type="match status" value="1"/>
</dbReference>
<keyword evidence="3" id="KW-0786">Thiamine pyrophosphate</keyword>
<feature type="domain" description="Transketolase-like pyrimidine-binding" evidence="4">
    <location>
        <begin position="7"/>
        <end position="189"/>
    </location>
</feature>
<dbReference type="InterPro" id="IPR005475">
    <property type="entry name" value="Transketolase-like_Pyr-bd"/>
</dbReference>
<dbReference type="EMBL" id="LT859958">
    <property type="protein sequence ID" value="SMX53427.1"/>
    <property type="molecule type" value="Genomic_DNA"/>
</dbReference>
<dbReference type="SUPFAM" id="SSF52922">
    <property type="entry name" value="TK C-terminal domain-like"/>
    <property type="match status" value="1"/>
</dbReference>
<gene>
    <name evidence="5" type="ORF">CFX1CAM_0361</name>
</gene>